<sequence length="300" mass="32690">MDLLACHEEVACASSPCASSGASFEFTTVAADDTADILDTLYRRESGSRSRPAADYLVRTQLHGMTSSWRAQVVDWMMSVAHTVEFEVTTVALAIHYLDMYLSVVSVRQTDLELIALVCLMTASKFNDTDGLTVAEVSHMIDDKYSAASVLAVERSLLLKLQWRLHAALPHHFIECFVAQLPQPDVAADVMSRCATMLAAVVRDITSLDFAPSEIAYTVLTLAMHELHVGASLPTYQGDSPRLVECEEVVEAIVGPSLKGGNDGTVSKRSKRASSPSNVEDFIDDNVDAPPRQRQRLGSV</sequence>
<dbReference type="Proteomes" id="UP000266196">
    <property type="component" value="Unassembled WGS sequence"/>
</dbReference>
<gene>
    <name evidence="4" type="ORF">DYB25_011740</name>
    <name evidence="10" type="ORF">DYB26_007697</name>
    <name evidence="8" type="ORF">DYB30_009343</name>
    <name evidence="9" type="ORF">DYB31_013426</name>
    <name evidence="7" type="ORF">DYB34_009088</name>
    <name evidence="5" type="ORF">DYB36_010794</name>
    <name evidence="6" type="ORF">DYB38_007930</name>
</gene>
<dbReference type="Proteomes" id="UP000286510">
    <property type="component" value="Unassembled WGS sequence"/>
</dbReference>
<evidence type="ECO:0000313" key="14">
    <source>
        <dbReference type="Proteomes" id="UP000266239"/>
    </source>
</evidence>
<evidence type="ECO:0000313" key="17">
    <source>
        <dbReference type="Proteomes" id="UP000286510"/>
    </source>
</evidence>
<dbReference type="InterPro" id="IPR039361">
    <property type="entry name" value="Cyclin"/>
</dbReference>
<evidence type="ECO:0000313" key="15">
    <source>
        <dbReference type="Proteomes" id="UP000266643"/>
    </source>
</evidence>
<evidence type="ECO:0000256" key="2">
    <source>
        <dbReference type="SAM" id="MobiDB-lite"/>
    </source>
</evidence>
<proteinExistence type="inferred from homology"/>
<dbReference type="Proteomes" id="UP000283543">
    <property type="component" value="Unassembled WGS sequence"/>
</dbReference>
<dbReference type="Pfam" id="PF00134">
    <property type="entry name" value="Cyclin_N"/>
    <property type="match status" value="1"/>
</dbReference>
<dbReference type="EMBL" id="QUTD01003035">
    <property type="protein sequence ID" value="RHY74283.1"/>
    <property type="molecule type" value="Genomic_DNA"/>
</dbReference>
<dbReference type="InterPro" id="IPR006671">
    <property type="entry name" value="Cyclin_N"/>
</dbReference>
<protein>
    <recommendedName>
        <fullName evidence="3">Cyclin-like domain-containing protein</fullName>
    </recommendedName>
</protein>
<keyword evidence="1" id="KW-0195">Cyclin</keyword>
<dbReference type="PANTHER" id="PTHR10177">
    <property type="entry name" value="CYCLINS"/>
    <property type="match status" value="1"/>
</dbReference>
<dbReference type="EMBL" id="QUTC01007232">
    <property type="protein sequence ID" value="RHY48497.1"/>
    <property type="molecule type" value="Genomic_DNA"/>
</dbReference>
<accession>A0A397BGP8</accession>
<dbReference type="Proteomes" id="UP000265716">
    <property type="component" value="Unassembled WGS sequence"/>
</dbReference>
<evidence type="ECO:0000313" key="5">
    <source>
        <dbReference type="EMBL" id="RHY19991.1"/>
    </source>
</evidence>
<evidence type="ECO:0000313" key="13">
    <source>
        <dbReference type="Proteomes" id="UP000266196"/>
    </source>
</evidence>
<organism evidence="5 11">
    <name type="scientific">Aphanomyces astaci</name>
    <name type="common">Crayfish plague agent</name>
    <dbReference type="NCBI Taxonomy" id="112090"/>
    <lineage>
        <taxon>Eukaryota</taxon>
        <taxon>Sar</taxon>
        <taxon>Stramenopiles</taxon>
        <taxon>Oomycota</taxon>
        <taxon>Saprolegniomycetes</taxon>
        <taxon>Saprolegniales</taxon>
        <taxon>Verrucalvaceae</taxon>
        <taxon>Aphanomyces</taxon>
    </lineage>
</organism>
<evidence type="ECO:0000256" key="1">
    <source>
        <dbReference type="RuleBase" id="RU000383"/>
    </source>
</evidence>
<dbReference type="EMBL" id="QUTE01024044">
    <property type="protein sequence ID" value="RHY79213.1"/>
    <property type="molecule type" value="Genomic_DNA"/>
</dbReference>
<dbReference type="EMBL" id="QUTA01006961">
    <property type="protein sequence ID" value="RHY08935.1"/>
    <property type="molecule type" value="Genomic_DNA"/>
</dbReference>
<dbReference type="EMBL" id="QUTF01011448">
    <property type="protein sequence ID" value="RHZ28490.1"/>
    <property type="molecule type" value="Genomic_DNA"/>
</dbReference>
<evidence type="ECO:0000313" key="16">
    <source>
        <dbReference type="Proteomes" id="UP000283543"/>
    </source>
</evidence>
<evidence type="ECO:0000313" key="6">
    <source>
        <dbReference type="EMBL" id="RHY48497.1"/>
    </source>
</evidence>
<dbReference type="InterPro" id="IPR036915">
    <property type="entry name" value="Cyclin-like_sf"/>
</dbReference>
<comment type="similarity">
    <text evidence="1">Belongs to the cyclin family.</text>
</comment>
<dbReference type="Proteomes" id="UP000265427">
    <property type="component" value="Unassembled WGS sequence"/>
</dbReference>
<dbReference type="EMBL" id="QUTB01004032">
    <property type="protein sequence ID" value="RHY64642.1"/>
    <property type="molecule type" value="Genomic_DNA"/>
</dbReference>
<evidence type="ECO:0000313" key="9">
    <source>
        <dbReference type="EMBL" id="RHY79213.1"/>
    </source>
</evidence>
<evidence type="ECO:0000313" key="8">
    <source>
        <dbReference type="EMBL" id="RHY74283.1"/>
    </source>
</evidence>
<feature type="region of interest" description="Disordered" evidence="2">
    <location>
        <begin position="261"/>
        <end position="300"/>
    </location>
</feature>
<evidence type="ECO:0000313" key="7">
    <source>
        <dbReference type="EMBL" id="RHY64642.1"/>
    </source>
</evidence>
<dbReference type="SMART" id="SM00385">
    <property type="entry name" value="CYCLIN"/>
    <property type="match status" value="1"/>
</dbReference>
<evidence type="ECO:0000313" key="4">
    <source>
        <dbReference type="EMBL" id="RHY08935.1"/>
    </source>
</evidence>
<dbReference type="VEuPathDB" id="FungiDB:H257_08621"/>
<evidence type="ECO:0000259" key="3">
    <source>
        <dbReference type="SMART" id="SM00385"/>
    </source>
</evidence>
<dbReference type="FunFam" id="1.10.472.10:FF:000057">
    <property type="entry name" value="Cyclin N-terminal domain containing 2"/>
    <property type="match status" value="1"/>
</dbReference>
<name>A0A397BGP8_APHAT</name>
<dbReference type="EMBL" id="QUSZ01003033">
    <property type="protein sequence ID" value="RHY19991.1"/>
    <property type="molecule type" value="Genomic_DNA"/>
</dbReference>
<dbReference type="AlphaFoldDB" id="A0A397BGP8"/>
<comment type="caution">
    <text evidence="5">The sequence shown here is derived from an EMBL/GenBank/DDBJ whole genome shotgun (WGS) entry which is preliminary data.</text>
</comment>
<evidence type="ECO:0000313" key="10">
    <source>
        <dbReference type="EMBL" id="RHZ28490.1"/>
    </source>
</evidence>
<dbReference type="SUPFAM" id="SSF47954">
    <property type="entry name" value="Cyclin-like"/>
    <property type="match status" value="1"/>
</dbReference>
<dbReference type="Proteomes" id="UP000266643">
    <property type="component" value="Unassembled WGS sequence"/>
</dbReference>
<reference evidence="11 12" key="1">
    <citation type="submission" date="2018-08" db="EMBL/GenBank/DDBJ databases">
        <title>Aphanomyces genome sequencing and annotation.</title>
        <authorList>
            <person name="Minardi D."/>
            <person name="Oidtmann B."/>
            <person name="Van Der Giezen M."/>
            <person name="Studholme D.J."/>
        </authorList>
    </citation>
    <scope>NUCLEOTIDE SEQUENCE [LARGE SCALE GENOMIC DNA]</scope>
    <source>
        <strain evidence="9 13">197901</strain>
        <strain evidence="8 15">D2</strain>
        <strain evidence="10 17">FDL457</strain>
        <strain evidence="5 11">Kv</strain>
        <strain evidence="6 12">SA</strain>
        <strain evidence="7 16">Si</strain>
        <strain evidence="4 14">Yx</strain>
    </source>
</reference>
<dbReference type="InterPro" id="IPR013763">
    <property type="entry name" value="Cyclin-like_dom"/>
</dbReference>
<dbReference type="Proteomes" id="UP000266239">
    <property type="component" value="Unassembled WGS sequence"/>
</dbReference>
<dbReference type="Gene3D" id="1.10.472.10">
    <property type="entry name" value="Cyclin-like"/>
    <property type="match status" value="2"/>
</dbReference>
<evidence type="ECO:0000313" key="11">
    <source>
        <dbReference type="Proteomes" id="UP000265427"/>
    </source>
</evidence>
<evidence type="ECO:0000313" key="12">
    <source>
        <dbReference type="Proteomes" id="UP000265716"/>
    </source>
</evidence>
<feature type="domain" description="Cyclin-like" evidence="3">
    <location>
        <begin position="75"/>
        <end position="159"/>
    </location>
</feature>